<dbReference type="RefSeq" id="WP_233738613.1">
    <property type="nucleotide sequence ID" value="NZ_JAHNFA010000006.1"/>
</dbReference>
<reference evidence="1" key="1">
    <citation type="submission" date="2021-06" db="EMBL/GenBank/DDBJ databases">
        <title>Propagation of a rapidly emergent carbapenem-resistant Acinetobacter baumannii lineage by various extra-hospital transmission networks.</title>
        <authorList>
            <person name="Calix J."/>
        </authorList>
    </citation>
    <scope>NUCLEOTIDE SEQUENCE</scope>
    <source>
        <strain evidence="1">WU_MDCI_Aw63</strain>
    </source>
</reference>
<sequence>MSELNVQYLQSLEDHINAVQTCEDLQKAVDTVMNALGDQLQALTDELEIVGAIQELLEIPNNLAKVITWIQKYIELVLSPMYQPYLKCAAQIAQLIAKIQQLQATIMDKMNSITNCSINIPAINFPEIIPPVVPTVP</sequence>
<dbReference type="AlphaFoldDB" id="A0AAW5R9J7"/>
<dbReference type="EMBL" id="JAHPRE010000006">
    <property type="protein sequence ID" value="MCU4395790.1"/>
    <property type="molecule type" value="Genomic_DNA"/>
</dbReference>
<protein>
    <submittedName>
        <fullName evidence="1">Uncharacterized protein</fullName>
    </submittedName>
</protein>
<evidence type="ECO:0000313" key="1">
    <source>
        <dbReference type="EMBL" id="MCU4395790.1"/>
    </source>
</evidence>
<name>A0AAW5R9J7_ACIJU</name>
<gene>
    <name evidence="1" type="ORF">KTH64_02135</name>
</gene>
<organism evidence="1 2">
    <name type="scientific">Acinetobacter junii</name>
    <dbReference type="NCBI Taxonomy" id="40215"/>
    <lineage>
        <taxon>Bacteria</taxon>
        <taxon>Pseudomonadati</taxon>
        <taxon>Pseudomonadota</taxon>
        <taxon>Gammaproteobacteria</taxon>
        <taxon>Moraxellales</taxon>
        <taxon>Moraxellaceae</taxon>
        <taxon>Acinetobacter</taxon>
    </lineage>
</organism>
<accession>A0AAW5R9J7</accession>
<comment type="caution">
    <text evidence="1">The sequence shown here is derived from an EMBL/GenBank/DDBJ whole genome shotgun (WGS) entry which is preliminary data.</text>
</comment>
<proteinExistence type="predicted"/>
<dbReference type="Proteomes" id="UP001208534">
    <property type="component" value="Unassembled WGS sequence"/>
</dbReference>
<evidence type="ECO:0000313" key="2">
    <source>
        <dbReference type="Proteomes" id="UP001208534"/>
    </source>
</evidence>